<accession>A0A0K2V856</accession>
<sequence>EKKKLNGGNVDSVGPLLRHAVDFKCKRLLQEERGERSIA</sequence>
<organism evidence="1">
    <name type="scientific">Lepeophtheirus salmonis</name>
    <name type="common">Salmon louse</name>
    <name type="synonym">Caligus salmonis</name>
    <dbReference type="NCBI Taxonomy" id="72036"/>
    <lineage>
        <taxon>Eukaryota</taxon>
        <taxon>Metazoa</taxon>
        <taxon>Ecdysozoa</taxon>
        <taxon>Arthropoda</taxon>
        <taxon>Crustacea</taxon>
        <taxon>Multicrustacea</taxon>
        <taxon>Hexanauplia</taxon>
        <taxon>Copepoda</taxon>
        <taxon>Siphonostomatoida</taxon>
        <taxon>Caligidae</taxon>
        <taxon>Lepeophtheirus</taxon>
    </lineage>
</organism>
<protein>
    <submittedName>
        <fullName evidence="1">Uncharacterized protein</fullName>
    </submittedName>
</protein>
<name>A0A0K2V856_LEPSM</name>
<feature type="non-terminal residue" evidence="1">
    <location>
        <position position="1"/>
    </location>
</feature>
<proteinExistence type="predicted"/>
<dbReference type="EMBL" id="HACA01029313">
    <property type="protein sequence ID" value="CDW46674.1"/>
    <property type="molecule type" value="Transcribed_RNA"/>
</dbReference>
<reference evidence="1" key="1">
    <citation type="submission" date="2014-05" db="EMBL/GenBank/DDBJ databases">
        <authorList>
            <person name="Chronopoulou M."/>
        </authorList>
    </citation>
    <scope>NUCLEOTIDE SEQUENCE</scope>
    <source>
        <tissue evidence="1">Whole organism</tissue>
    </source>
</reference>
<evidence type="ECO:0000313" key="1">
    <source>
        <dbReference type="EMBL" id="CDW46674.1"/>
    </source>
</evidence>
<dbReference type="AlphaFoldDB" id="A0A0K2V856"/>